<feature type="transmembrane region" description="Helical" evidence="1">
    <location>
        <begin position="134"/>
        <end position="155"/>
    </location>
</feature>
<feature type="transmembrane region" description="Helical" evidence="1">
    <location>
        <begin position="226"/>
        <end position="248"/>
    </location>
</feature>
<evidence type="ECO:0000256" key="1">
    <source>
        <dbReference type="SAM" id="Phobius"/>
    </source>
</evidence>
<name>A0A538T9P5_UNCEI</name>
<sequence>MTRTLAIAQNTLREVARERVVLVLALFGLMLLMGSQVLSPLALGEGRKVVIDFGLAGSSFLATILCVFLGSSLLHKELERRTVYAVLAKPIRREEFLLGKFLGLWVTAAMLLGGMAVILLAVVTVAYHDTPWQILGAVGLNLVELGIVTAVVVFFSSFTTPALTAFFAVAATVAGHFAEDLRYFASQGTPGIRAMVEAAYWMLPHLDLFNARGLVVHGASVGVERLLYAFSYGLLYVIGMLILAGTIFRRREFR</sequence>
<feature type="transmembrane region" description="Helical" evidence="1">
    <location>
        <begin position="20"/>
        <end position="43"/>
    </location>
</feature>
<dbReference type="GO" id="GO:0005886">
    <property type="term" value="C:plasma membrane"/>
    <property type="evidence" value="ECO:0007669"/>
    <property type="project" value="UniProtKB-SubCell"/>
</dbReference>
<organism evidence="3 5">
    <name type="scientific">Eiseniibacteriota bacterium</name>
    <dbReference type="NCBI Taxonomy" id="2212470"/>
    <lineage>
        <taxon>Bacteria</taxon>
        <taxon>Candidatus Eiseniibacteriota</taxon>
    </lineage>
</organism>
<keyword evidence="1" id="KW-0812">Transmembrane</keyword>
<dbReference type="EMBL" id="VBOR01000061">
    <property type="protein sequence ID" value="TMQ49092.1"/>
    <property type="molecule type" value="Genomic_DNA"/>
</dbReference>
<dbReference type="Proteomes" id="UP000320913">
    <property type="component" value="Unassembled WGS sequence"/>
</dbReference>
<dbReference type="AlphaFoldDB" id="A0A538T9P5"/>
<feature type="transmembrane region" description="Helical" evidence="1">
    <location>
        <begin position="102"/>
        <end position="128"/>
    </location>
</feature>
<accession>A0A538T9P5</accession>
<proteinExistence type="predicted"/>
<reference evidence="4 5" key="1">
    <citation type="journal article" date="2019" name="Nat. Microbiol.">
        <title>Mediterranean grassland soil C-N compound turnover is dependent on rainfall and depth, and is mediated by genomically divergent microorganisms.</title>
        <authorList>
            <person name="Diamond S."/>
            <person name="Andeer P.F."/>
            <person name="Li Z."/>
            <person name="Crits-Christoph A."/>
            <person name="Burstein D."/>
            <person name="Anantharaman K."/>
            <person name="Lane K.R."/>
            <person name="Thomas B.C."/>
            <person name="Pan C."/>
            <person name="Northen T.R."/>
            <person name="Banfield J.F."/>
        </authorList>
    </citation>
    <scope>NUCLEOTIDE SEQUENCE [LARGE SCALE GENOMIC DNA]</scope>
    <source>
        <strain evidence="2">WS_1</strain>
        <strain evidence="3">WS_5</strain>
    </source>
</reference>
<protein>
    <submittedName>
        <fullName evidence="3">ABC transporter permease</fullName>
    </submittedName>
</protein>
<evidence type="ECO:0000313" key="3">
    <source>
        <dbReference type="EMBL" id="TMQ60348.1"/>
    </source>
</evidence>
<evidence type="ECO:0000313" key="2">
    <source>
        <dbReference type="EMBL" id="TMQ49092.1"/>
    </source>
</evidence>
<dbReference type="Pfam" id="PF12679">
    <property type="entry name" value="ABC2_membrane_2"/>
    <property type="match status" value="1"/>
</dbReference>
<gene>
    <name evidence="2" type="ORF">E6K71_05645</name>
    <name evidence="3" type="ORF">E6K75_02990</name>
</gene>
<evidence type="ECO:0000313" key="5">
    <source>
        <dbReference type="Proteomes" id="UP000320913"/>
    </source>
</evidence>
<feature type="transmembrane region" description="Helical" evidence="1">
    <location>
        <begin position="49"/>
        <end position="74"/>
    </location>
</feature>
<comment type="caution">
    <text evidence="3">The sequence shown here is derived from an EMBL/GenBank/DDBJ whole genome shotgun (WGS) entry which is preliminary data.</text>
</comment>
<dbReference type="PANTHER" id="PTHR43471:SF10">
    <property type="entry name" value="SLL1107 PROTEIN"/>
    <property type="match status" value="1"/>
</dbReference>
<keyword evidence="1" id="KW-0472">Membrane</keyword>
<evidence type="ECO:0000313" key="4">
    <source>
        <dbReference type="Proteomes" id="UP000316292"/>
    </source>
</evidence>
<dbReference type="PANTHER" id="PTHR43471">
    <property type="entry name" value="ABC TRANSPORTER PERMEASE"/>
    <property type="match status" value="1"/>
</dbReference>
<keyword evidence="1" id="KW-1133">Transmembrane helix</keyword>
<dbReference type="GO" id="GO:0140359">
    <property type="term" value="F:ABC-type transporter activity"/>
    <property type="evidence" value="ECO:0007669"/>
    <property type="project" value="InterPro"/>
</dbReference>
<dbReference type="EMBL" id="VBOV01000080">
    <property type="protein sequence ID" value="TMQ60348.1"/>
    <property type="molecule type" value="Genomic_DNA"/>
</dbReference>
<dbReference type="Proteomes" id="UP000316292">
    <property type="component" value="Unassembled WGS sequence"/>
</dbReference>
<feature type="transmembrane region" description="Helical" evidence="1">
    <location>
        <begin position="162"/>
        <end position="178"/>
    </location>
</feature>